<sequence>MKAIYVITGTVFLLALGTALAETNNNKTSNCCTTDCCPPTCCVDKDNSCTADCCQ</sequence>
<dbReference type="AlphaFoldDB" id="A0A915YLN9"/>
<evidence type="ECO:0000313" key="3">
    <source>
        <dbReference type="Proteomes" id="UP001060919"/>
    </source>
</evidence>
<dbReference type="KEGG" id="aup:AsAng_0058300"/>
<name>A0A915YLN9_9BACT</name>
<gene>
    <name evidence="2" type="ORF">AsAng_0058300</name>
</gene>
<organism evidence="2 3">
    <name type="scientific">Aureispira anguillae</name>
    <dbReference type="NCBI Taxonomy" id="2864201"/>
    <lineage>
        <taxon>Bacteria</taxon>
        <taxon>Pseudomonadati</taxon>
        <taxon>Bacteroidota</taxon>
        <taxon>Saprospiria</taxon>
        <taxon>Saprospirales</taxon>
        <taxon>Saprospiraceae</taxon>
        <taxon>Aureispira</taxon>
    </lineage>
</organism>
<proteinExistence type="predicted"/>
<keyword evidence="1" id="KW-0732">Signal</keyword>
<dbReference type="Proteomes" id="UP001060919">
    <property type="component" value="Chromosome"/>
</dbReference>
<dbReference type="EMBL" id="AP026867">
    <property type="protein sequence ID" value="BDS15048.1"/>
    <property type="molecule type" value="Genomic_DNA"/>
</dbReference>
<feature type="signal peptide" evidence="1">
    <location>
        <begin position="1"/>
        <end position="21"/>
    </location>
</feature>
<accession>A0A915YLN9</accession>
<keyword evidence="3" id="KW-1185">Reference proteome</keyword>
<reference evidence="2" key="1">
    <citation type="submission" date="2022-09" db="EMBL/GenBank/DDBJ databases">
        <title>Aureispira anguillicida sp. nov., isolated from Leptocephalus of Japanese eel Anguilla japonica.</title>
        <authorList>
            <person name="Yuasa K."/>
            <person name="Mekata T."/>
            <person name="Ikunari K."/>
        </authorList>
    </citation>
    <scope>NUCLEOTIDE SEQUENCE</scope>
    <source>
        <strain evidence="2">EL160426</strain>
    </source>
</reference>
<evidence type="ECO:0000256" key="1">
    <source>
        <dbReference type="SAM" id="SignalP"/>
    </source>
</evidence>
<protein>
    <submittedName>
        <fullName evidence="2">Uncharacterized protein</fullName>
    </submittedName>
</protein>
<evidence type="ECO:0000313" key="2">
    <source>
        <dbReference type="EMBL" id="BDS15048.1"/>
    </source>
</evidence>
<feature type="chain" id="PRO_5037185189" evidence="1">
    <location>
        <begin position="22"/>
        <end position="55"/>
    </location>
</feature>
<dbReference type="RefSeq" id="WP_264790236.1">
    <property type="nucleotide sequence ID" value="NZ_AP026867.1"/>
</dbReference>